<dbReference type="InterPro" id="IPR000914">
    <property type="entry name" value="SBP_5_dom"/>
</dbReference>
<name>A0A4Q7JCE9_9PSEU</name>
<feature type="domain" description="Solute-binding protein family 5" evidence="3">
    <location>
        <begin position="76"/>
        <end position="402"/>
    </location>
</feature>
<dbReference type="InterPro" id="IPR039424">
    <property type="entry name" value="SBP_5"/>
</dbReference>
<reference evidence="4 5" key="1">
    <citation type="submission" date="2019-02" db="EMBL/GenBank/DDBJ databases">
        <title>Draft genome sequence of Amycolatopsis sp. 8-3EHSu isolated from roots of Suaeda maritima.</title>
        <authorList>
            <person name="Duangmal K."/>
            <person name="Chantavorakit T."/>
        </authorList>
    </citation>
    <scope>NUCLEOTIDE SEQUENCE [LARGE SCALE GENOMIC DNA]</scope>
    <source>
        <strain evidence="4 5">8-3EHSu</strain>
    </source>
</reference>
<dbReference type="PROSITE" id="PS51257">
    <property type="entry name" value="PROKAR_LIPOPROTEIN"/>
    <property type="match status" value="1"/>
</dbReference>
<dbReference type="PIRSF" id="PIRSF002741">
    <property type="entry name" value="MppA"/>
    <property type="match status" value="1"/>
</dbReference>
<dbReference type="GO" id="GO:0042597">
    <property type="term" value="C:periplasmic space"/>
    <property type="evidence" value="ECO:0007669"/>
    <property type="project" value="UniProtKB-ARBA"/>
</dbReference>
<dbReference type="Gene3D" id="3.40.190.10">
    <property type="entry name" value="Periplasmic binding protein-like II"/>
    <property type="match status" value="1"/>
</dbReference>
<organism evidence="4 5">
    <name type="scientific">Amycolatopsis suaedae</name>
    <dbReference type="NCBI Taxonomy" id="2510978"/>
    <lineage>
        <taxon>Bacteria</taxon>
        <taxon>Bacillati</taxon>
        <taxon>Actinomycetota</taxon>
        <taxon>Actinomycetes</taxon>
        <taxon>Pseudonocardiales</taxon>
        <taxon>Pseudonocardiaceae</taxon>
        <taxon>Amycolatopsis</taxon>
    </lineage>
</organism>
<dbReference type="GO" id="GO:1904680">
    <property type="term" value="F:peptide transmembrane transporter activity"/>
    <property type="evidence" value="ECO:0007669"/>
    <property type="project" value="TreeGrafter"/>
</dbReference>
<comment type="caution">
    <text evidence="4">The sequence shown here is derived from an EMBL/GenBank/DDBJ whole genome shotgun (WGS) entry which is preliminary data.</text>
</comment>
<dbReference type="PANTHER" id="PTHR30290:SF38">
    <property type="entry name" value="D,D-DIPEPTIDE-BINDING PERIPLASMIC PROTEIN DDPA-RELATED"/>
    <property type="match status" value="1"/>
</dbReference>
<accession>A0A4Q7JCE9</accession>
<dbReference type="EMBL" id="SFCC01000002">
    <property type="protein sequence ID" value="RZQ64957.1"/>
    <property type="molecule type" value="Genomic_DNA"/>
</dbReference>
<evidence type="ECO:0000259" key="3">
    <source>
        <dbReference type="Pfam" id="PF00496"/>
    </source>
</evidence>
<protein>
    <submittedName>
        <fullName evidence="4">ABC transporter substrate-binding protein</fullName>
    </submittedName>
</protein>
<dbReference type="Gene3D" id="3.90.76.10">
    <property type="entry name" value="Dipeptide-binding Protein, Domain 1"/>
    <property type="match status" value="1"/>
</dbReference>
<dbReference type="SUPFAM" id="SSF53850">
    <property type="entry name" value="Periplasmic binding protein-like II"/>
    <property type="match status" value="1"/>
</dbReference>
<feature type="signal peptide" evidence="2">
    <location>
        <begin position="1"/>
        <end position="25"/>
    </location>
</feature>
<dbReference type="Pfam" id="PF00496">
    <property type="entry name" value="SBP_bac_5"/>
    <property type="match status" value="1"/>
</dbReference>
<evidence type="ECO:0000313" key="4">
    <source>
        <dbReference type="EMBL" id="RZQ64957.1"/>
    </source>
</evidence>
<proteinExistence type="predicted"/>
<evidence type="ECO:0000313" key="5">
    <source>
        <dbReference type="Proteomes" id="UP000292003"/>
    </source>
</evidence>
<feature type="chain" id="PRO_5020902691" evidence="2">
    <location>
        <begin position="26"/>
        <end position="494"/>
    </location>
</feature>
<dbReference type="RefSeq" id="WP_130473744.1">
    <property type="nucleotide sequence ID" value="NZ_SFCC01000002.1"/>
</dbReference>
<dbReference type="GO" id="GO:0043190">
    <property type="term" value="C:ATP-binding cassette (ABC) transporter complex"/>
    <property type="evidence" value="ECO:0007669"/>
    <property type="project" value="InterPro"/>
</dbReference>
<evidence type="ECO:0000256" key="1">
    <source>
        <dbReference type="ARBA" id="ARBA00022729"/>
    </source>
</evidence>
<gene>
    <name evidence="4" type="ORF">EWH70_03325</name>
</gene>
<sequence length="494" mass="53630">MKRRVPAAALALLLVLAGCSAGSSATVPDDGSTLAVGFTAEPASFDLTRSDGVAIPQALLYNVYEGLVRLDAEGRVQPLLAQRWTVSQDRTVYDFHLRPGVRFSNGAPFTAEDVRFSLMRVKTDWTISLKSKMDVVSRVDVVDPLHARVVLSRPSNNWLFDMTSRVGIMFSPTGVADLANQPVGTGPYQVAARRRGDSIVLRANPAFRGPEPAYRTVYLKYYRDPTALNNALLSNGIDVITIAAPDSIPQFEADTRFTVTQGSTNSEVVLAYNNAKAPLNDPRVRRALTLAVDRKAVVATTWAGRGTVLGSMVPPTDPWYEDLSGLVPHDPAAARALLAEAGPLPTLRLRIPNLPYAVSAAQVVAAQLADVGVTVNIEPLDFPAVWLKQVFTDHDYDLSIIQHVEARDVTTFGRPAYYWGYDNPGIRAQLTEADTGTAAQQIDVMRRVARTLAQDAAANWLFLVPNVVAAKKKVTGIVRNQVSESFDLTALGHT</sequence>
<dbReference type="GO" id="GO:0015833">
    <property type="term" value="P:peptide transport"/>
    <property type="evidence" value="ECO:0007669"/>
    <property type="project" value="TreeGrafter"/>
</dbReference>
<keyword evidence="1 2" id="KW-0732">Signal</keyword>
<dbReference type="Proteomes" id="UP000292003">
    <property type="component" value="Unassembled WGS sequence"/>
</dbReference>
<dbReference type="InterPro" id="IPR030678">
    <property type="entry name" value="Peptide/Ni-bd"/>
</dbReference>
<dbReference type="OrthoDB" id="9796817at2"/>
<keyword evidence="5" id="KW-1185">Reference proteome</keyword>
<evidence type="ECO:0000256" key="2">
    <source>
        <dbReference type="SAM" id="SignalP"/>
    </source>
</evidence>
<dbReference type="PANTHER" id="PTHR30290">
    <property type="entry name" value="PERIPLASMIC BINDING COMPONENT OF ABC TRANSPORTER"/>
    <property type="match status" value="1"/>
</dbReference>
<dbReference type="AlphaFoldDB" id="A0A4Q7JCE9"/>
<dbReference type="Gene3D" id="3.10.105.10">
    <property type="entry name" value="Dipeptide-binding Protein, Domain 3"/>
    <property type="match status" value="1"/>
</dbReference>